<dbReference type="InterPro" id="IPR011650">
    <property type="entry name" value="Peptidase_M20_dimer"/>
</dbReference>
<keyword evidence="6" id="KW-1185">Reference proteome</keyword>
<organism evidence="5 6">
    <name type="scientific">Leucobacter edaphi</name>
    <dbReference type="NCBI Taxonomy" id="2796472"/>
    <lineage>
        <taxon>Bacteria</taxon>
        <taxon>Bacillati</taxon>
        <taxon>Actinomycetota</taxon>
        <taxon>Actinomycetes</taxon>
        <taxon>Micrococcales</taxon>
        <taxon>Microbacteriaceae</taxon>
        <taxon>Leucobacter</taxon>
    </lineage>
</organism>
<dbReference type="PANTHER" id="PTHR43808">
    <property type="entry name" value="ACETYLORNITHINE DEACETYLASE"/>
    <property type="match status" value="1"/>
</dbReference>
<evidence type="ECO:0000256" key="2">
    <source>
        <dbReference type="ARBA" id="ARBA00022801"/>
    </source>
</evidence>
<dbReference type="InterPro" id="IPR036264">
    <property type="entry name" value="Bact_exopeptidase_dim_dom"/>
</dbReference>
<dbReference type="AlphaFoldDB" id="A0A934UYI2"/>
<dbReference type="PIRSF" id="PIRSF037238">
    <property type="entry name" value="Carboxypeptidase_G2"/>
    <property type="match status" value="1"/>
</dbReference>
<evidence type="ECO:0000259" key="4">
    <source>
        <dbReference type="Pfam" id="PF07687"/>
    </source>
</evidence>
<protein>
    <submittedName>
        <fullName evidence="5">M20 family metallopeptidase</fullName>
    </submittedName>
</protein>
<feature type="active site" evidence="3">
    <location>
        <position position="90"/>
    </location>
</feature>
<keyword evidence="1" id="KW-0479">Metal-binding</keyword>
<proteinExistence type="predicted"/>
<dbReference type="RefSeq" id="WP_200132391.1">
    <property type="nucleotide sequence ID" value="NZ_JAEHOI010000007.1"/>
</dbReference>
<reference evidence="5" key="1">
    <citation type="submission" date="2020-12" db="EMBL/GenBank/DDBJ databases">
        <title>Leucobacter sp. CAS2, isolated from Chromium sludge.</title>
        <authorList>
            <person name="Xu Z."/>
        </authorList>
    </citation>
    <scope>NUCLEOTIDE SEQUENCE</scope>
    <source>
        <strain evidence="5">CSA2</strain>
    </source>
</reference>
<evidence type="ECO:0000256" key="1">
    <source>
        <dbReference type="ARBA" id="ARBA00022723"/>
    </source>
</evidence>
<dbReference type="EMBL" id="JAEHOI010000007">
    <property type="protein sequence ID" value="MBK0422192.1"/>
    <property type="molecule type" value="Genomic_DNA"/>
</dbReference>
<dbReference type="Gene3D" id="3.40.630.10">
    <property type="entry name" value="Zn peptidases"/>
    <property type="match status" value="1"/>
</dbReference>
<comment type="caution">
    <text evidence="5">The sequence shown here is derived from an EMBL/GenBank/DDBJ whole genome shotgun (WGS) entry which is preliminary data.</text>
</comment>
<keyword evidence="2" id="KW-0378">Hydrolase</keyword>
<dbReference type="PANTHER" id="PTHR43808:SF9">
    <property type="entry name" value="BLL0789 PROTEIN"/>
    <property type="match status" value="1"/>
</dbReference>
<dbReference type="InterPro" id="IPR002933">
    <property type="entry name" value="Peptidase_M20"/>
</dbReference>
<dbReference type="GO" id="GO:0046872">
    <property type="term" value="F:metal ion binding"/>
    <property type="evidence" value="ECO:0007669"/>
    <property type="project" value="UniProtKB-KW"/>
</dbReference>
<feature type="domain" description="Peptidase M20 dimerisation" evidence="4">
    <location>
        <begin position="188"/>
        <end position="286"/>
    </location>
</feature>
<dbReference type="InterPro" id="IPR050072">
    <property type="entry name" value="Peptidase_M20A"/>
</dbReference>
<name>A0A934UYI2_9MICO</name>
<dbReference type="SUPFAM" id="SSF55031">
    <property type="entry name" value="Bacterial exopeptidase dimerisation domain"/>
    <property type="match status" value="1"/>
</dbReference>
<dbReference type="InterPro" id="IPR017150">
    <property type="entry name" value="Pept_M20_glutamate_carboxypep"/>
</dbReference>
<evidence type="ECO:0000313" key="5">
    <source>
        <dbReference type="EMBL" id="MBK0422192.1"/>
    </source>
</evidence>
<dbReference type="GO" id="GO:0016787">
    <property type="term" value="F:hydrolase activity"/>
    <property type="evidence" value="ECO:0007669"/>
    <property type="project" value="UniProtKB-KW"/>
</dbReference>
<dbReference type="Pfam" id="PF01546">
    <property type="entry name" value="Peptidase_M20"/>
    <property type="match status" value="1"/>
</dbReference>
<evidence type="ECO:0000313" key="6">
    <source>
        <dbReference type="Proteomes" id="UP000618733"/>
    </source>
</evidence>
<evidence type="ECO:0000256" key="3">
    <source>
        <dbReference type="PIRSR" id="PIRSR037238-1"/>
    </source>
</evidence>
<dbReference type="CDD" id="cd03885">
    <property type="entry name" value="M20_CPDG2"/>
    <property type="match status" value="1"/>
</dbReference>
<sequence>MHIDVTELLRRAECAREAYVRDLAELVSIDSGSLDPTGVNRVADVVSVRLERLGFAVERENSPDPRFGDVVVGRRSGSGERRIVLFAHMDTVFERGDARARPFRIDERGHGRGPGVTDDKAGVVAGLHAAQLLIDAGIENYGELLLVCTPDEEIGSPVGGPALQRVADGADAGFSLECARENGDLVLARKGVVDLEVEVRGVAAHSGIEPERGAHAGLEAAHLTVFLQELADPARELTVNVGMLRAGERTNIVPERATLTIEVRATRTEALDEAIASIRDRLESPVVAGTSIRVLAEESCPPLEETAAGRRLGGYAQEIARELGFYPALARTGGVSDGNRVAALGVPTLDGLGPVGGGDHSPSEWLDLDSVPARVALLAALIDAAATRD</sequence>
<gene>
    <name evidence="5" type="ORF">JD292_08900</name>
</gene>
<dbReference type="Gene3D" id="3.30.70.360">
    <property type="match status" value="1"/>
</dbReference>
<dbReference type="Proteomes" id="UP000618733">
    <property type="component" value="Unassembled WGS sequence"/>
</dbReference>
<accession>A0A934UYI2</accession>
<feature type="active site" description="Proton acceptor" evidence="3">
    <location>
        <position position="152"/>
    </location>
</feature>
<dbReference type="SUPFAM" id="SSF53187">
    <property type="entry name" value="Zn-dependent exopeptidases"/>
    <property type="match status" value="1"/>
</dbReference>
<dbReference type="Pfam" id="PF07687">
    <property type="entry name" value="M20_dimer"/>
    <property type="match status" value="1"/>
</dbReference>